<dbReference type="EMBL" id="AWWH01000201">
    <property type="protein sequence ID" value="ETA73197.1"/>
    <property type="molecule type" value="Genomic_DNA"/>
</dbReference>
<dbReference type="PIRSF" id="PIRSF003314">
    <property type="entry name" value="IPP_isomerase"/>
    <property type="match status" value="1"/>
</dbReference>
<dbReference type="EC" id="5.3.3.2" evidence="11"/>
<keyword evidence="3 11" id="KW-0285">Flavoprotein</keyword>
<evidence type="ECO:0000256" key="11">
    <source>
        <dbReference type="HAMAP-Rule" id="MF_00354"/>
    </source>
</evidence>
<keyword evidence="8 11" id="KW-0414">Isoprene biosynthesis</keyword>
<accession>V7HTF9</accession>
<dbReference type="AlphaFoldDB" id="V7HTF9"/>
<protein>
    <recommendedName>
        <fullName evidence="11">Isopentenyl-diphosphate delta-isomerase</fullName>
        <shortName evidence="11">IPP isomerase</shortName>
        <ecNumber evidence="11">5.3.3.2</ecNumber>
    </recommendedName>
    <alternativeName>
        <fullName evidence="11">Isopentenyl diphosphate:dimethylallyl diphosphate isomerase</fullName>
    </alternativeName>
    <alternativeName>
        <fullName evidence="11">Isopentenyl pyrophosphate isomerase</fullName>
    </alternativeName>
    <alternativeName>
        <fullName evidence="11">Type 2 isopentenyl diphosphate isomerase</fullName>
        <shortName evidence="11">IDI-2</shortName>
    </alternativeName>
</protein>
<evidence type="ECO:0000256" key="9">
    <source>
        <dbReference type="ARBA" id="ARBA00023235"/>
    </source>
</evidence>
<evidence type="ECO:0000256" key="4">
    <source>
        <dbReference type="ARBA" id="ARBA00022643"/>
    </source>
</evidence>
<sequence length="341" mass="37534">MDPHMHRKYEHISLAEKFYAEAKDNGFDQVQPLSQNLPELALADIQLDSRLAGRKMTRPFFLNAVTGGSPQAQKINESFARVAAKTGLAMAVGSQSITFKFEESLPSFTRVRELNPDGLLLANLGAHHPLVNAQKAVDQIQADILELHVNAAQELTMPEGDRDFFWQDNIATAVNSLLVPVIVKEVGFGMSPRSLLKLANLGVKYVDLAGKGGTSFVQIENFRRPKKELAFLDNLALTTAQSLILAQPYREKLSLTASGGIRTAQDIVKALILGADNVGISGHFLHVLLKQGEVGLEEEIHRLTEEIKLIMLLLGCQTIAELQQVPYVLTGQLKDYQAFNN</sequence>
<evidence type="ECO:0000313" key="14">
    <source>
        <dbReference type="Proteomes" id="UP000018559"/>
    </source>
</evidence>
<feature type="binding site" evidence="11">
    <location>
        <position position="94"/>
    </location>
    <ligand>
        <name>FMN</name>
        <dbReference type="ChEBI" id="CHEBI:58210"/>
    </ligand>
</feature>
<evidence type="ECO:0000256" key="3">
    <source>
        <dbReference type="ARBA" id="ARBA00022630"/>
    </source>
</evidence>
<dbReference type="GO" id="GO:0010181">
    <property type="term" value="F:FMN binding"/>
    <property type="evidence" value="ECO:0007669"/>
    <property type="project" value="UniProtKB-UniRule"/>
</dbReference>
<feature type="binding site" evidence="11">
    <location>
        <begin position="260"/>
        <end position="262"/>
    </location>
    <ligand>
        <name>FMN</name>
        <dbReference type="ChEBI" id="CHEBI:58210"/>
    </ligand>
</feature>
<dbReference type="GO" id="GO:0070402">
    <property type="term" value="F:NADPH binding"/>
    <property type="evidence" value="ECO:0007669"/>
    <property type="project" value="UniProtKB-UniRule"/>
</dbReference>
<feature type="binding site" evidence="11">
    <location>
        <position position="153"/>
    </location>
    <ligand>
        <name>substrate</name>
    </ligand>
</feature>
<feature type="binding site" evidence="11">
    <location>
        <position position="154"/>
    </location>
    <ligand>
        <name>Mg(2+)</name>
        <dbReference type="ChEBI" id="CHEBI:18420"/>
    </ligand>
</feature>
<gene>
    <name evidence="11" type="primary">fni</name>
    <name evidence="13" type="ORF">LEQ_2202c</name>
</gene>
<feature type="binding site" evidence="11">
    <location>
        <begin position="281"/>
        <end position="282"/>
    </location>
    <ligand>
        <name>FMN</name>
        <dbReference type="ChEBI" id="CHEBI:58210"/>
    </ligand>
</feature>
<dbReference type="Gene3D" id="3.20.20.70">
    <property type="entry name" value="Aldolase class I"/>
    <property type="match status" value="1"/>
</dbReference>
<evidence type="ECO:0000256" key="1">
    <source>
        <dbReference type="ARBA" id="ARBA00001917"/>
    </source>
</evidence>
<dbReference type="InterPro" id="IPR011179">
    <property type="entry name" value="IPdP_isomerase"/>
</dbReference>
<dbReference type="NCBIfam" id="TIGR02151">
    <property type="entry name" value="IPP_isom_2"/>
    <property type="match status" value="1"/>
</dbReference>
<evidence type="ECO:0000256" key="8">
    <source>
        <dbReference type="ARBA" id="ARBA00023229"/>
    </source>
</evidence>
<comment type="cofactor">
    <cofactor evidence="11">
        <name>NADPH</name>
        <dbReference type="ChEBI" id="CHEBI:57783"/>
    </cofactor>
</comment>
<reference evidence="13 14" key="1">
    <citation type="journal article" date="2014" name="Genome Announc.">
        <title>The Genome of the Predominant Equine Lactobacillus Species, Lactobacillus equi, Is Reflective of Its Lifestyle Adaptations to an Herbivorous Host.</title>
        <authorList>
            <person name="O'Donnell M.M."/>
            <person name="Harris H.M."/>
            <person name="O'Toole P.W."/>
            <person name="Ross R.P."/>
        </authorList>
    </citation>
    <scope>NUCLEOTIDE SEQUENCE [LARGE SCALE GENOMIC DNA]</scope>
    <source>
        <strain evidence="13 14">DPC 6820</strain>
    </source>
</reference>
<comment type="function">
    <text evidence="11">Involved in the biosynthesis of isoprenoids. Catalyzes the 1,3-allylic rearrangement of the homoallylic substrate isopentenyl (IPP) to its allylic isomer, dimethylallyl diphosphate (DMAPP).</text>
</comment>
<dbReference type="CDD" id="cd02811">
    <property type="entry name" value="IDI-2_FMN"/>
    <property type="match status" value="1"/>
</dbReference>
<evidence type="ECO:0000256" key="2">
    <source>
        <dbReference type="ARBA" id="ARBA00022490"/>
    </source>
</evidence>
<keyword evidence="4 11" id="KW-0288">FMN</keyword>
<dbReference type="PANTHER" id="PTHR43665:SF1">
    <property type="entry name" value="ISOPENTENYL-DIPHOSPHATE DELTA-ISOMERASE"/>
    <property type="match status" value="1"/>
</dbReference>
<feature type="binding site" evidence="11">
    <location>
        <position position="184"/>
    </location>
    <ligand>
        <name>FMN</name>
        <dbReference type="ChEBI" id="CHEBI:58210"/>
    </ligand>
</feature>
<comment type="caution">
    <text evidence="11">Lacks conserved residue(s) required for the propagation of feature annotation.</text>
</comment>
<dbReference type="GO" id="GO:0008299">
    <property type="term" value="P:isoprenoid biosynthetic process"/>
    <property type="evidence" value="ECO:0007669"/>
    <property type="project" value="UniProtKB-UniRule"/>
</dbReference>
<dbReference type="RefSeq" id="WP_023860631.1">
    <property type="nucleotide sequence ID" value="NZ_AWWH01000201.1"/>
</dbReference>
<comment type="subcellular location">
    <subcellularLocation>
        <location evidence="11">Cytoplasm</location>
    </subcellularLocation>
</comment>
<evidence type="ECO:0000256" key="10">
    <source>
        <dbReference type="ARBA" id="ARBA00025810"/>
    </source>
</evidence>
<evidence type="ECO:0000259" key="12">
    <source>
        <dbReference type="Pfam" id="PF01070"/>
    </source>
</evidence>
<evidence type="ECO:0000256" key="5">
    <source>
        <dbReference type="ARBA" id="ARBA00022723"/>
    </source>
</evidence>
<name>V7HTF9_9LACO</name>
<proteinExistence type="inferred from homology"/>
<feature type="binding site" evidence="11">
    <location>
        <position position="123"/>
    </location>
    <ligand>
        <name>FMN</name>
        <dbReference type="ChEBI" id="CHEBI:58210"/>
    </ligand>
</feature>
<evidence type="ECO:0000256" key="7">
    <source>
        <dbReference type="ARBA" id="ARBA00022857"/>
    </source>
</evidence>
<comment type="caution">
    <text evidence="13">The sequence shown here is derived from an EMBL/GenBank/DDBJ whole genome shotgun (WGS) entry which is preliminary data.</text>
</comment>
<keyword evidence="2 11" id="KW-0963">Cytoplasm</keyword>
<keyword evidence="14" id="KW-1185">Reference proteome</keyword>
<dbReference type="SUPFAM" id="SSF51395">
    <property type="entry name" value="FMN-linked oxidoreductases"/>
    <property type="match status" value="1"/>
</dbReference>
<dbReference type="GO" id="GO:0016491">
    <property type="term" value="F:oxidoreductase activity"/>
    <property type="evidence" value="ECO:0007669"/>
    <property type="project" value="InterPro"/>
</dbReference>
<feature type="domain" description="FMN-dependent dehydrogenase" evidence="12">
    <location>
        <begin position="149"/>
        <end position="324"/>
    </location>
</feature>
<comment type="catalytic activity">
    <reaction evidence="11">
        <text>isopentenyl diphosphate = dimethylallyl diphosphate</text>
        <dbReference type="Rhea" id="RHEA:23284"/>
        <dbReference type="ChEBI" id="CHEBI:57623"/>
        <dbReference type="ChEBI" id="CHEBI:128769"/>
        <dbReference type="EC" id="5.3.3.2"/>
    </reaction>
</comment>
<evidence type="ECO:0000256" key="6">
    <source>
        <dbReference type="ARBA" id="ARBA00022842"/>
    </source>
</evidence>
<keyword evidence="7 11" id="KW-0521">NADP</keyword>
<organism evidence="13 14">
    <name type="scientific">Ligilactobacillus equi DPC 6820</name>
    <dbReference type="NCBI Taxonomy" id="1392007"/>
    <lineage>
        <taxon>Bacteria</taxon>
        <taxon>Bacillati</taxon>
        <taxon>Bacillota</taxon>
        <taxon>Bacilli</taxon>
        <taxon>Lactobacillales</taxon>
        <taxon>Lactobacillaceae</taxon>
        <taxon>Ligilactobacillus</taxon>
    </lineage>
</organism>
<keyword evidence="9 11" id="KW-0413">Isomerase</keyword>
<comment type="cofactor">
    <cofactor evidence="11">
        <name>Mg(2+)</name>
        <dbReference type="ChEBI" id="CHEBI:18420"/>
    </cofactor>
</comment>
<dbReference type="PATRIC" id="fig|1392007.3.peg.2056"/>
<dbReference type="InterPro" id="IPR000262">
    <property type="entry name" value="FMN-dep_DH"/>
</dbReference>
<dbReference type="Proteomes" id="UP000018559">
    <property type="component" value="Unassembled WGS sequence"/>
</dbReference>
<dbReference type="InterPro" id="IPR013785">
    <property type="entry name" value="Aldolase_TIM"/>
</dbReference>
<dbReference type="PANTHER" id="PTHR43665">
    <property type="entry name" value="ISOPENTENYL-DIPHOSPHATE DELTA-ISOMERASE"/>
    <property type="match status" value="1"/>
</dbReference>
<dbReference type="Pfam" id="PF01070">
    <property type="entry name" value="FMN_dh"/>
    <property type="match status" value="1"/>
</dbReference>
<dbReference type="GO" id="GO:0004452">
    <property type="term" value="F:isopentenyl-diphosphate delta-isomerase activity"/>
    <property type="evidence" value="ECO:0007669"/>
    <property type="project" value="UniProtKB-UniRule"/>
</dbReference>
<dbReference type="HAMAP" id="MF_00354">
    <property type="entry name" value="Idi_2"/>
    <property type="match status" value="1"/>
</dbReference>
<keyword evidence="5 11" id="KW-0479">Metal-binding</keyword>
<evidence type="ECO:0000313" key="13">
    <source>
        <dbReference type="EMBL" id="ETA73197.1"/>
    </source>
</evidence>
<feature type="binding site" evidence="11">
    <location>
        <position position="214"/>
    </location>
    <ligand>
        <name>FMN</name>
        <dbReference type="ChEBI" id="CHEBI:58210"/>
    </ligand>
</feature>
<comment type="subunit">
    <text evidence="10 11">Homooctamer. Dimer of tetramers.</text>
</comment>
<keyword evidence="6 11" id="KW-0460">Magnesium</keyword>
<comment type="cofactor">
    <cofactor evidence="1 11">
        <name>FMN</name>
        <dbReference type="ChEBI" id="CHEBI:58210"/>
    </cofactor>
</comment>
<dbReference type="GO" id="GO:0000287">
    <property type="term" value="F:magnesium ion binding"/>
    <property type="evidence" value="ECO:0007669"/>
    <property type="project" value="UniProtKB-UniRule"/>
</dbReference>
<feature type="binding site" evidence="11">
    <location>
        <begin position="7"/>
        <end position="8"/>
    </location>
    <ligand>
        <name>substrate</name>
    </ligand>
</feature>
<dbReference type="GO" id="GO:0005737">
    <property type="term" value="C:cytoplasm"/>
    <property type="evidence" value="ECO:0007669"/>
    <property type="project" value="UniProtKB-SubCell"/>
</dbReference>
<comment type="similarity">
    <text evidence="11">Belongs to the IPP isomerase type 2 family.</text>
</comment>